<organism evidence="2 3">
    <name type="scientific">Colletotrichum costaricense</name>
    <dbReference type="NCBI Taxonomy" id="1209916"/>
    <lineage>
        <taxon>Eukaryota</taxon>
        <taxon>Fungi</taxon>
        <taxon>Dikarya</taxon>
        <taxon>Ascomycota</taxon>
        <taxon>Pezizomycotina</taxon>
        <taxon>Sordariomycetes</taxon>
        <taxon>Hypocreomycetidae</taxon>
        <taxon>Glomerellales</taxon>
        <taxon>Glomerellaceae</taxon>
        <taxon>Colletotrichum</taxon>
        <taxon>Colletotrichum acutatum species complex</taxon>
    </lineage>
</organism>
<proteinExistence type="predicted"/>
<evidence type="ECO:0000313" key="3">
    <source>
        <dbReference type="Proteomes" id="UP001240678"/>
    </source>
</evidence>
<protein>
    <submittedName>
        <fullName evidence="2">Uncharacterized protein</fullName>
    </submittedName>
</protein>
<dbReference type="AlphaFoldDB" id="A0AAI9YRY4"/>
<accession>A0AAI9YRY4</accession>
<dbReference type="EMBL" id="MOOE01000011">
    <property type="protein sequence ID" value="KAK1520363.1"/>
    <property type="molecule type" value="Genomic_DNA"/>
</dbReference>
<evidence type="ECO:0000256" key="1">
    <source>
        <dbReference type="SAM" id="SignalP"/>
    </source>
</evidence>
<feature type="signal peptide" evidence="1">
    <location>
        <begin position="1"/>
        <end position="21"/>
    </location>
</feature>
<gene>
    <name evidence="2" type="ORF">CCOS01_10482</name>
</gene>
<keyword evidence="3" id="KW-1185">Reference proteome</keyword>
<dbReference type="RefSeq" id="XP_060310439.1">
    <property type="nucleotide sequence ID" value="XM_060458637.1"/>
</dbReference>
<dbReference type="Proteomes" id="UP001240678">
    <property type="component" value="Unassembled WGS sequence"/>
</dbReference>
<name>A0AAI9YRY4_9PEZI</name>
<evidence type="ECO:0000313" key="2">
    <source>
        <dbReference type="EMBL" id="KAK1520363.1"/>
    </source>
</evidence>
<comment type="caution">
    <text evidence="2">The sequence shown here is derived from an EMBL/GenBank/DDBJ whole genome shotgun (WGS) entry which is preliminary data.</text>
</comment>
<reference evidence="2 3" key="1">
    <citation type="submission" date="2016-10" db="EMBL/GenBank/DDBJ databases">
        <title>The genome sequence of Colletotrichum fioriniae PJ7.</title>
        <authorList>
            <person name="Baroncelli R."/>
        </authorList>
    </citation>
    <scope>NUCLEOTIDE SEQUENCE [LARGE SCALE GENOMIC DNA]</scope>
    <source>
        <strain evidence="2 3">IMI 309622</strain>
    </source>
</reference>
<dbReference type="GeneID" id="85342184"/>
<keyword evidence="1" id="KW-0732">Signal</keyword>
<sequence>MRALSLSHLLVLASWAAFSFCAVLVKNSGEIDDTFRGVSQPMTSPPEKRSVLVEDSLKYDGAKGNDWVAPASSRKSVMYQIQKDSVTEDLASRNDDDDEFAPTETNLYALCMELCRQDYSQGGFVHWDLFASLAAIRPLMAAAKNW</sequence>
<feature type="chain" id="PRO_5042555051" evidence="1">
    <location>
        <begin position="22"/>
        <end position="146"/>
    </location>
</feature>